<dbReference type="Pfam" id="PF01614">
    <property type="entry name" value="IclR_C"/>
    <property type="match status" value="1"/>
</dbReference>
<dbReference type="SMART" id="SM00346">
    <property type="entry name" value="HTH_ICLR"/>
    <property type="match status" value="1"/>
</dbReference>
<gene>
    <name evidence="4" type="primary">kdgR_3</name>
    <name evidence="4" type="ORF">PAECIP111802_05313</name>
</gene>
<dbReference type="RefSeq" id="WP_218101532.1">
    <property type="nucleotide sequence ID" value="NZ_CAJVCE010000018.1"/>
</dbReference>
<protein>
    <submittedName>
        <fullName evidence="4">Transcriptional regulator KdgR</fullName>
    </submittedName>
</protein>
<sequence length="262" mass="29673">MSTTDKTNPTVKSADRVLDIFELFAEAEVQELSLMDISRRLELPTSSVFKILHNLVHRGYLEKDENGKMFRLGYKIFQIGAKYAQHTSLTTEFQHVAQQIVSEVNEAVYLSIRSGRNILYIAEKQSTHPVRFVSHLGMQLPLHTTAMGKLFLSTLSGDKLEELYRESDLLGLLTDTTISEWNVLTEHLQEIRRTGVAFSNGEAVQGVRCVAAPIVNANQEMIAAMSISIPTSRWKEETWSQMTELVVQAAKKLSWIHYYQPG</sequence>
<dbReference type="PANTHER" id="PTHR30136">
    <property type="entry name" value="HELIX-TURN-HELIX TRANSCRIPTIONAL REGULATOR, ICLR FAMILY"/>
    <property type="match status" value="1"/>
</dbReference>
<evidence type="ECO:0000259" key="2">
    <source>
        <dbReference type="PROSITE" id="PS51077"/>
    </source>
</evidence>
<feature type="domain" description="IclR-ED" evidence="3">
    <location>
        <begin position="75"/>
        <end position="259"/>
    </location>
</feature>
<dbReference type="InterPro" id="IPR005471">
    <property type="entry name" value="Tscrpt_reg_IclR_N"/>
</dbReference>
<evidence type="ECO:0000259" key="3">
    <source>
        <dbReference type="PROSITE" id="PS51078"/>
    </source>
</evidence>
<accession>A0ABM8VPN3</accession>
<feature type="domain" description="HTH iclR-type" evidence="2">
    <location>
        <begin position="11"/>
        <end position="74"/>
    </location>
</feature>
<dbReference type="PROSITE" id="PS51077">
    <property type="entry name" value="HTH_ICLR"/>
    <property type="match status" value="1"/>
</dbReference>
<dbReference type="PANTHER" id="PTHR30136:SF24">
    <property type="entry name" value="HTH-TYPE TRANSCRIPTIONAL REPRESSOR ALLR"/>
    <property type="match status" value="1"/>
</dbReference>
<dbReference type="PROSITE" id="PS51078">
    <property type="entry name" value="ICLR_ED"/>
    <property type="match status" value="1"/>
</dbReference>
<name>A0ABM8VPN3_9BACL</name>
<dbReference type="Pfam" id="PF09339">
    <property type="entry name" value="HTH_IclR"/>
    <property type="match status" value="1"/>
</dbReference>
<dbReference type="EMBL" id="CAJVCE010000018">
    <property type="protein sequence ID" value="CAG7652719.1"/>
    <property type="molecule type" value="Genomic_DNA"/>
</dbReference>
<comment type="caution">
    <text evidence="4">The sequence shown here is derived from an EMBL/GenBank/DDBJ whole genome shotgun (WGS) entry which is preliminary data.</text>
</comment>
<dbReference type="InterPro" id="IPR014757">
    <property type="entry name" value="Tscrpt_reg_IclR_C"/>
</dbReference>
<evidence type="ECO:0000256" key="1">
    <source>
        <dbReference type="ARBA" id="ARBA00023125"/>
    </source>
</evidence>
<dbReference type="Proteomes" id="UP000730618">
    <property type="component" value="Unassembled WGS sequence"/>
</dbReference>
<dbReference type="InterPro" id="IPR050707">
    <property type="entry name" value="HTH_MetabolicPath_Reg"/>
</dbReference>
<proteinExistence type="predicted"/>
<keyword evidence="1" id="KW-0238">DNA-binding</keyword>
<evidence type="ECO:0000313" key="4">
    <source>
        <dbReference type="EMBL" id="CAG7652719.1"/>
    </source>
</evidence>
<organism evidence="4 5">
    <name type="scientific">Paenibacillus allorhizosphaerae</name>
    <dbReference type="NCBI Taxonomy" id="2849866"/>
    <lineage>
        <taxon>Bacteria</taxon>
        <taxon>Bacillati</taxon>
        <taxon>Bacillota</taxon>
        <taxon>Bacilli</taxon>
        <taxon>Bacillales</taxon>
        <taxon>Paenibacillaceae</taxon>
        <taxon>Paenibacillus</taxon>
    </lineage>
</organism>
<keyword evidence="5" id="KW-1185">Reference proteome</keyword>
<evidence type="ECO:0000313" key="5">
    <source>
        <dbReference type="Proteomes" id="UP000730618"/>
    </source>
</evidence>
<reference evidence="4 5" key="1">
    <citation type="submission" date="2021-06" db="EMBL/GenBank/DDBJ databases">
        <authorList>
            <person name="Criscuolo A."/>
        </authorList>
    </citation>
    <scope>NUCLEOTIDE SEQUENCE [LARGE SCALE GENOMIC DNA]</scope>
    <source>
        <strain evidence="5">CIP 111802</strain>
    </source>
</reference>